<keyword evidence="3 5" id="KW-0732">Signal</keyword>
<dbReference type="InterPro" id="IPR028081">
    <property type="entry name" value="Leu-bd"/>
</dbReference>
<dbReference type="InterPro" id="IPR051010">
    <property type="entry name" value="BCAA_transport"/>
</dbReference>
<keyword evidence="4" id="KW-0029">Amino-acid transport</keyword>
<gene>
    <name evidence="7" type="ORF">V3328_03380</name>
</gene>
<reference evidence="7 8" key="1">
    <citation type="submission" date="2024-02" db="EMBL/GenBank/DDBJ databases">
        <title>Genome analysis and characterization of Microbaculum marinisediminis sp. nov., isolated from marine sediment.</title>
        <authorList>
            <person name="Du Z.-J."/>
            <person name="Ye Y.-Q."/>
            <person name="Zhang Z.-R."/>
            <person name="Yuan S.-M."/>
            <person name="Zhang X.-Y."/>
        </authorList>
    </citation>
    <scope>NUCLEOTIDE SEQUENCE [LARGE SCALE GENOMIC DNA]</scope>
    <source>
        <strain evidence="7 8">SDUM1044001</strain>
    </source>
</reference>
<dbReference type="InterPro" id="IPR000709">
    <property type="entry name" value="Leu_Ile_Val-bd"/>
</dbReference>
<dbReference type="PANTHER" id="PTHR30483">
    <property type="entry name" value="LEUCINE-SPECIFIC-BINDING PROTEIN"/>
    <property type="match status" value="1"/>
</dbReference>
<dbReference type="Gene3D" id="3.40.50.2300">
    <property type="match status" value="2"/>
</dbReference>
<feature type="chain" id="PRO_5043488626" evidence="5">
    <location>
        <begin position="24"/>
        <end position="371"/>
    </location>
</feature>
<keyword evidence="2" id="KW-0813">Transport</keyword>
<evidence type="ECO:0000313" key="8">
    <source>
        <dbReference type="Proteomes" id="UP001378188"/>
    </source>
</evidence>
<sequence length="371" mass="40739">MNRHLTAISAALALGLCASAGHAQTETVRFACYIPITGPLAQFGANMQHGFEMALEDFEKSGKLKDATVTIDCEDDQNRADDAINLARKFIEDDSYVASIGSWGSTVTLAAGPLYDKAKMVNITPISSHPDVTKVGPYVFRQSIIQSKEGPANAEYLNKLGVKKLAMIGLPNDYGKANMALTRMAFEKSGGEVVFEEFIRPDAQDFRQVIQKAARTEPDMIYLGLFAPQAALIAKQTRQLGIEIPFYGSAALGTYDFPRLAGEAANGTRLLLVFNPATGDEMADFFKRYEEKYGSKPDAFAANSYITATTLLDIVAEQYPDVTRESIREGLDSQTTIDTIAGPTTYDPQTREWTFRFRDGVIEDGEFKIVE</sequence>
<comment type="similarity">
    <text evidence="1">Belongs to the leucine-binding protein family.</text>
</comment>
<dbReference type="PANTHER" id="PTHR30483:SF6">
    <property type="entry name" value="PERIPLASMIC BINDING PROTEIN OF ABC TRANSPORTER FOR NATURAL AMINO ACIDS"/>
    <property type="match status" value="1"/>
</dbReference>
<dbReference type="AlphaFoldDB" id="A0AAW9RE14"/>
<organism evidence="7 8">
    <name type="scientific">Microbaculum marinum</name>
    <dbReference type="NCBI Taxonomy" id="1764581"/>
    <lineage>
        <taxon>Bacteria</taxon>
        <taxon>Pseudomonadati</taxon>
        <taxon>Pseudomonadota</taxon>
        <taxon>Alphaproteobacteria</taxon>
        <taxon>Hyphomicrobiales</taxon>
        <taxon>Tepidamorphaceae</taxon>
        <taxon>Microbaculum</taxon>
    </lineage>
</organism>
<keyword evidence="8" id="KW-1185">Reference proteome</keyword>
<evidence type="ECO:0000256" key="1">
    <source>
        <dbReference type="ARBA" id="ARBA00010062"/>
    </source>
</evidence>
<evidence type="ECO:0000256" key="3">
    <source>
        <dbReference type="ARBA" id="ARBA00022729"/>
    </source>
</evidence>
<dbReference type="RefSeq" id="WP_340328225.1">
    <property type="nucleotide sequence ID" value="NZ_JAZHOF010000001.1"/>
</dbReference>
<dbReference type="GO" id="GO:0006865">
    <property type="term" value="P:amino acid transport"/>
    <property type="evidence" value="ECO:0007669"/>
    <property type="project" value="UniProtKB-KW"/>
</dbReference>
<dbReference type="PRINTS" id="PR00337">
    <property type="entry name" value="LEUILEVALBP"/>
</dbReference>
<proteinExistence type="inferred from homology"/>
<protein>
    <submittedName>
        <fullName evidence="7">ABC transporter substrate-binding protein</fullName>
    </submittedName>
</protein>
<dbReference type="Proteomes" id="UP001378188">
    <property type="component" value="Unassembled WGS sequence"/>
</dbReference>
<evidence type="ECO:0000256" key="2">
    <source>
        <dbReference type="ARBA" id="ARBA00022448"/>
    </source>
</evidence>
<evidence type="ECO:0000313" key="7">
    <source>
        <dbReference type="EMBL" id="MEJ8570497.1"/>
    </source>
</evidence>
<dbReference type="InterPro" id="IPR028082">
    <property type="entry name" value="Peripla_BP_I"/>
</dbReference>
<comment type="caution">
    <text evidence="7">The sequence shown here is derived from an EMBL/GenBank/DDBJ whole genome shotgun (WGS) entry which is preliminary data.</text>
</comment>
<evidence type="ECO:0000256" key="4">
    <source>
        <dbReference type="ARBA" id="ARBA00022970"/>
    </source>
</evidence>
<dbReference type="EMBL" id="JAZHOF010000001">
    <property type="protein sequence ID" value="MEJ8570497.1"/>
    <property type="molecule type" value="Genomic_DNA"/>
</dbReference>
<accession>A0AAW9RE14</accession>
<evidence type="ECO:0000259" key="6">
    <source>
        <dbReference type="Pfam" id="PF13458"/>
    </source>
</evidence>
<feature type="domain" description="Leucine-binding protein" evidence="6">
    <location>
        <begin position="27"/>
        <end position="350"/>
    </location>
</feature>
<dbReference type="SUPFAM" id="SSF53822">
    <property type="entry name" value="Periplasmic binding protein-like I"/>
    <property type="match status" value="1"/>
</dbReference>
<name>A0AAW9RE14_9HYPH</name>
<dbReference type="Pfam" id="PF13458">
    <property type="entry name" value="Peripla_BP_6"/>
    <property type="match status" value="1"/>
</dbReference>
<dbReference type="CDD" id="cd06349">
    <property type="entry name" value="PBP1_ABC_HAAT-like"/>
    <property type="match status" value="1"/>
</dbReference>
<feature type="signal peptide" evidence="5">
    <location>
        <begin position="1"/>
        <end position="23"/>
    </location>
</feature>
<evidence type="ECO:0000256" key="5">
    <source>
        <dbReference type="SAM" id="SignalP"/>
    </source>
</evidence>